<sequence>MTKELLPLGSVIYLEEATTKLMIVGRGPIFESDGENVYSDYVGVIYPEGINPEDAIFFNHENIEKVVFEGYKDDEEKRFMEVYESWESELEVIKIKM</sequence>
<dbReference type="KEGG" id="saco:SAME_01593"/>
<name>A0A239X8T7_STRAI</name>
<evidence type="ECO:0000313" key="2">
    <source>
        <dbReference type="Proteomes" id="UP000215144"/>
    </source>
</evidence>
<dbReference type="Pfam" id="PF13780">
    <property type="entry name" value="DUF4176"/>
    <property type="match status" value="1"/>
</dbReference>
<accession>A0A239X8T7</accession>
<dbReference type="AlphaFoldDB" id="A0A239X8T7"/>
<dbReference type="InterPro" id="IPR025233">
    <property type="entry name" value="DUF4176"/>
</dbReference>
<dbReference type="OrthoDB" id="5124454at2"/>
<dbReference type="Proteomes" id="UP000215144">
    <property type="component" value="Chromosome 1"/>
</dbReference>
<evidence type="ECO:0000313" key="1">
    <source>
        <dbReference type="EMBL" id="SNV42820.1"/>
    </source>
</evidence>
<reference evidence="1 2" key="1">
    <citation type="submission" date="2017-06" db="EMBL/GenBank/DDBJ databases">
        <authorList>
            <consortium name="Pathogen Informatics"/>
        </authorList>
    </citation>
    <scope>NUCLEOTIDE SEQUENCE [LARGE SCALE GENOMIC DNA]</scope>
    <source>
        <strain evidence="1 2">NCTC11291</strain>
    </source>
</reference>
<organism evidence="1 2">
    <name type="scientific">Streptococcus acidominimus</name>
    <dbReference type="NCBI Taxonomy" id="1326"/>
    <lineage>
        <taxon>Bacteria</taxon>
        <taxon>Bacillati</taxon>
        <taxon>Bacillota</taxon>
        <taxon>Bacilli</taxon>
        <taxon>Lactobacillales</taxon>
        <taxon>Streptococcaceae</taxon>
        <taxon>Streptococcus</taxon>
    </lineage>
</organism>
<proteinExistence type="predicted"/>
<dbReference type="EMBL" id="LT906454">
    <property type="protein sequence ID" value="SNV42820.1"/>
    <property type="molecule type" value="Genomic_DNA"/>
</dbReference>
<gene>
    <name evidence="1" type="ORF">SAMEA4504048_01593</name>
</gene>
<dbReference type="RefSeq" id="WP_017770768.1">
    <property type="nucleotide sequence ID" value="NZ_LT906454.1"/>
</dbReference>
<protein>
    <submittedName>
        <fullName evidence="1">Putative EsaC protein analog (Listeria type 3)</fullName>
    </submittedName>
</protein>